<organism evidence="1">
    <name type="scientific">Homalodisca liturata</name>
    <dbReference type="NCBI Taxonomy" id="320908"/>
    <lineage>
        <taxon>Eukaryota</taxon>
        <taxon>Metazoa</taxon>
        <taxon>Ecdysozoa</taxon>
        <taxon>Arthropoda</taxon>
        <taxon>Hexapoda</taxon>
        <taxon>Insecta</taxon>
        <taxon>Pterygota</taxon>
        <taxon>Neoptera</taxon>
        <taxon>Paraneoptera</taxon>
        <taxon>Hemiptera</taxon>
        <taxon>Auchenorrhyncha</taxon>
        <taxon>Membracoidea</taxon>
        <taxon>Cicadellidae</taxon>
        <taxon>Cicadellinae</taxon>
        <taxon>Proconiini</taxon>
        <taxon>Homalodisca</taxon>
    </lineage>
</organism>
<accession>A0A1B6JN03</accession>
<feature type="non-terminal residue" evidence="1">
    <location>
        <position position="1"/>
    </location>
</feature>
<dbReference type="EMBL" id="GECU01007065">
    <property type="protein sequence ID" value="JAT00642.1"/>
    <property type="molecule type" value="Transcribed_RNA"/>
</dbReference>
<proteinExistence type="predicted"/>
<feature type="non-terminal residue" evidence="1">
    <location>
        <position position="232"/>
    </location>
</feature>
<sequence>SRVLHIVSRDRHIAVRSFRVPSGKPITLGMENGNLYINDEMLELDAEMLIPHEESGLLRSESMAGAFEPDFAEFSNIEQVRESMLMSGSMVMPGHSSFIPKRRRTLEDRMVEYDLDEFRSSLRRAHEIVDRARRCDIRDRLRSLVVVDPKILSHLSLASEPRAEDVELQRLSSFGDDLAGNDFSAGPADGQTTIQSQATEHFSEGEFAALFDSANLPSHFVFQDVVERYARP</sequence>
<name>A0A1B6JN03_9HEMI</name>
<evidence type="ECO:0000313" key="1">
    <source>
        <dbReference type="EMBL" id="JAT00642.1"/>
    </source>
</evidence>
<dbReference type="AlphaFoldDB" id="A0A1B6JN03"/>
<protein>
    <submittedName>
        <fullName evidence="1">Uncharacterized protein</fullName>
    </submittedName>
</protein>
<reference evidence="1" key="1">
    <citation type="submission" date="2015-11" db="EMBL/GenBank/DDBJ databases">
        <title>De novo transcriptome assembly of four potential Pierce s Disease insect vectors from Arizona vineyards.</title>
        <authorList>
            <person name="Tassone E.E."/>
        </authorList>
    </citation>
    <scope>NUCLEOTIDE SEQUENCE</scope>
</reference>
<gene>
    <name evidence="1" type="ORF">g.56186</name>
</gene>